<sequence>MSDQTLETVQALLAEGFKPPFHVATIAGAGMILERFDVVGTDEIAVTALGDHMATLFDGPIHQLWTDAEGRARYVRDGKFAVAEWPTPNPN</sequence>
<dbReference type="AlphaFoldDB" id="A0A0F9KYI7"/>
<name>A0A0F9KYI7_9ZZZZ</name>
<accession>A0A0F9KYI7</accession>
<proteinExistence type="predicted"/>
<reference evidence="1" key="1">
    <citation type="journal article" date="2015" name="Nature">
        <title>Complex archaea that bridge the gap between prokaryotes and eukaryotes.</title>
        <authorList>
            <person name="Spang A."/>
            <person name="Saw J.H."/>
            <person name="Jorgensen S.L."/>
            <person name="Zaremba-Niedzwiedzka K."/>
            <person name="Martijn J."/>
            <person name="Lind A.E."/>
            <person name="van Eijk R."/>
            <person name="Schleper C."/>
            <person name="Guy L."/>
            <person name="Ettema T.J."/>
        </authorList>
    </citation>
    <scope>NUCLEOTIDE SEQUENCE</scope>
</reference>
<evidence type="ECO:0000313" key="1">
    <source>
        <dbReference type="EMBL" id="KKM27058.1"/>
    </source>
</evidence>
<comment type="caution">
    <text evidence="1">The sequence shown here is derived from an EMBL/GenBank/DDBJ whole genome shotgun (WGS) entry which is preliminary data.</text>
</comment>
<gene>
    <name evidence="1" type="ORF">LCGC14_1578510</name>
</gene>
<organism evidence="1">
    <name type="scientific">marine sediment metagenome</name>
    <dbReference type="NCBI Taxonomy" id="412755"/>
    <lineage>
        <taxon>unclassified sequences</taxon>
        <taxon>metagenomes</taxon>
        <taxon>ecological metagenomes</taxon>
    </lineage>
</organism>
<protein>
    <submittedName>
        <fullName evidence="1">Uncharacterized protein</fullName>
    </submittedName>
</protein>
<dbReference type="EMBL" id="LAZR01012393">
    <property type="protein sequence ID" value="KKM27058.1"/>
    <property type="molecule type" value="Genomic_DNA"/>
</dbReference>